<gene>
    <name evidence="2" type="ORF">ENJ89_01235</name>
</gene>
<name>A0A7V5PMG9_CALAY</name>
<dbReference type="Proteomes" id="UP000886124">
    <property type="component" value="Unassembled WGS sequence"/>
</dbReference>
<proteinExistence type="predicted"/>
<reference evidence="2" key="1">
    <citation type="journal article" date="2020" name="mSystems">
        <title>Genome- and Community-Level Interaction Insights into Carbon Utilization and Element Cycling Functions of Hydrothermarchaeota in Hydrothermal Sediment.</title>
        <authorList>
            <person name="Zhou Z."/>
            <person name="Liu Y."/>
            <person name="Xu W."/>
            <person name="Pan J."/>
            <person name="Luo Z.H."/>
            <person name="Li M."/>
        </authorList>
    </citation>
    <scope>NUCLEOTIDE SEQUENCE [LARGE SCALE GENOMIC DNA]</scope>
    <source>
        <strain evidence="2">HyVt-527</strain>
    </source>
</reference>
<dbReference type="InterPro" id="IPR029058">
    <property type="entry name" value="AB_hydrolase_fold"/>
</dbReference>
<feature type="region of interest" description="Disordered" evidence="1">
    <location>
        <begin position="434"/>
        <end position="453"/>
    </location>
</feature>
<sequence length="453" mass="51621">MNFRLPVKFILLFLITLFFFTCGRKKEKDNPFLHASPFPAGRIISDVKFARDTAQSFSLYLPKKYEQSESLPVLYFFDAHRRGLLPVQRYRALADSFGYILIGSNNIKNGLSGEELRRLSALLLTETGRGFKIDPKRMYLMGFSGGAKGAVLTAIEDDRIRGVIACAGGFPQNQPPDAGSFEFAGIVGKADFNYWELRILERDLNATSRRHILIVHNGKHAWPPYTSMARALDWFDFNAARDGLLPLSRKRIQGFLRRQQIILANLRRKGDLEGLAEEYRYLIRCLDGLHDTGAFREALKSLTGSPGYRKLSDRIIKIARQEFRQRQHLPAYLMEKGANWWQETIHSWDATSDSASEAFWSRQRLKSFAGLLVYLYASQALSKQQTPVAQKLLSIYALLEPNNPDRYYLQAWLHALQGKAPLARKEVQQALSAGIDDPDKIRHNPVLQSLNQP</sequence>
<dbReference type="SUPFAM" id="SSF53474">
    <property type="entry name" value="alpha/beta-Hydrolases"/>
    <property type="match status" value="1"/>
</dbReference>
<protein>
    <submittedName>
        <fullName evidence="2">Uncharacterized protein</fullName>
    </submittedName>
</protein>
<comment type="caution">
    <text evidence="2">The sequence shown here is derived from an EMBL/GenBank/DDBJ whole genome shotgun (WGS) entry which is preliminary data.</text>
</comment>
<dbReference type="AlphaFoldDB" id="A0A7V5PMG9"/>
<evidence type="ECO:0000313" key="2">
    <source>
        <dbReference type="EMBL" id="HHJ51791.1"/>
    </source>
</evidence>
<organism evidence="2">
    <name type="scientific">Caldithrix abyssi</name>
    <dbReference type="NCBI Taxonomy" id="187145"/>
    <lineage>
        <taxon>Bacteria</taxon>
        <taxon>Pseudomonadati</taxon>
        <taxon>Calditrichota</taxon>
        <taxon>Calditrichia</taxon>
        <taxon>Calditrichales</taxon>
        <taxon>Calditrichaceae</taxon>
        <taxon>Caldithrix</taxon>
    </lineage>
</organism>
<accession>A0A7V5PMG9</accession>
<dbReference type="Gene3D" id="3.40.50.1820">
    <property type="entry name" value="alpha/beta hydrolase"/>
    <property type="match status" value="1"/>
</dbReference>
<dbReference type="EMBL" id="DROD01000090">
    <property type="protein sequence ID" value="HHJ51791.1"/>
    <property type="molecule type" value="Genomic_DNA"/>
</dbReference>
<evidence type="ECO:0000256" key="1">
    <source>
        <dbReference type="SAM" id="MobiDB-lite"/>
    </source>
</evidence>